<dbReference type="SUPFAM" id="SSF47986">
    <property type="entry name" value="DEATH domain"/>
    <property type="match status" value="1"/>
</dbReference>
<dbReference type="AlphaFoldDB" id="A0A8D0DJJ1"/>
<dbReference type="Gene3D" id="1.10.533.10">
    <property type="entry name" value="Death Domain, Fas"/>
    <property type="match status" value="1"/>
</dbReference>
<keyword evidence="3" id="KW-1185">Reference proteome</keyword>
<organism evidence="2 3">
    <name type="scientific">Salvator merianae</name>
    <name type="common">Argentine black and white tegu</name>
    <name type="synonym">Tupinambis merianae</name>
    <dbReference type="NCBI Taxonomy" id="96440"/>
    <lineage>
        <taxon>Eukaryota</taxon>
        <taxon>Metazoa</taxon>
        <taxon>Chordata</taxon>
        <taxon>Craniata</taxon>
        <taxon>Vertebrata</taxon>
        <taxon>Euteleostomi</taxon>
        <taxon>Lepidosauria</taxon>
        <taxon>Squamata</taxon>
        <taxon>Bifurcata</taxon>
        <taxon>Unidentata</taxon>
        <taxon>Episquamata</taxon>
        <taxon>Laterata</taxon>
        <taxon>Teiioidea</taxon>
        <taxon>Teiidae</taxon>
        <taxon>Salvator</taxon>
    </lineage>
</organism>
<evidence type="ECO:0000313" key="3">
    <source>
        <dbReference type="Proteomes" id="UP000694421"/>
    </source>
</evidence>
<proteinExistence type="predicted"/>
<dbReference type="InterPro" id="IPR011029">
    <property type="entry name" value="DEATH-like_dom_sf"/>
</dbReference>
<reference evidence="2" key="2">
    <citation type="submission" date="2025-09" db="UniProtKB">
        <authorList>
            <consortium name="Ensembl"/>
        </authorList>
    </citation>
    <scope>IDENTIFICATION</scope>
</reference>
<dbReference type="PROSITE" id="PS50824">
    <property type="entry name" value="DAPIN"/>
    <property type="match status" value="1"/>
</dbReference>
<evidence type="ECO:0000259" key="1">
    <source>
        <dbReference type="PROSITE" id="PS50824"/>
    </source>
</evidence>
<dbReference type="SMART" id="SM01289">
    <property type="entry name" value="PYRIN"/>
    <property type="match status" value="1"/>
</dbReference>
<protein>
    <recommendedName>
        <fullName evidence="1">Pyrin domain-containing protein</fullName>
    </recommendedName>
</protein>
<evidence type="ECO:0000313" key="2">
    <source>
        <dbReference type="Ensembl" id="ENSSMRP00000008834.1"/>
    </source>
</evidence>
<accession>A0A8D0DJJ1</accession>
<sequence>MKAPATWLRLCVSMAPLEEKELEKFTRRLRDLPVQQGSERIPGAQLQRATAGETSGLLLCYYGEDYAVQVAEGTLRAAGCALQADWLRRILQYHWAHQCNRTFLCYVLQVWYYVFKLKT</sequence>
<dbReference type="Pfam" id="PF02758">
    <property type="entry name" value="PYRIN"/>
    <property type="match status" value="1"/>
</dbReference>
<feature type="domain" description="Pyrin" evidence="1">
    <location>
        <begin position="1"/>
        <end position="93"/>
    </location>
</feature>
<dbReference type="InterPro" id="IPR004020">
    <property type="entry name" value="DAPIN"/>
</dbReference>
<name>A0A8D0DJJ1_SALMN</name>
<reference evidence="2" key="1">
    <citation type="submission" date="2025-08" db="UniProtKB">
        <authorList>
            <consortium name="Ensembl"/>
        </authorList>
    </citation>
    <scope>IDENTIFICATION</scope>
</reference>
<dbReference type="Ensembl" id="ENSSMRT00000010309.1">
    <property type="protein sequence ID" value="ENSSMRP00000008834.1"/>
    <property type="gene ID" value="ENSSMRG00000007067.1"/>
</dbReference>
<dbReference type="Proteomes" id="UP000694421">
    <property type="component" value="Unplaced"/>
</dbReference>